<dbReference type="PROSITE" id="PS51257">
    <property type="entry name" value="PROKAR_LIPOPROTEIN"/>
    <property type="match status" value="1"/>
</dbReference>
<keyword evidence="1" id="KW-0732">Signal</keyword>
<accession>A0A840CMQ9</accession>
<dbReference type="AlphaFoldDB" id="A0A840CMQ9"/>
<evidence type="ECO:0008006" key="4">
    <source>
        <dbReference type="Google" id="ProtNLM"/>
    </source>
</evidence>
<gene>
    <name evidence="2" type="ORF">GGR21_000691</name>
</gene>
<protein>
    <recommendedName>
        <fullName evidence="4">Lipoprotein</fullName>
    </recommendedName>
</protein>
<reference evidence="2 3" key="1">
    <citation type="submission" date="2020-08" db="EMBL/GenBank/DDBJ databases">
        <title>Genomic Encyclopedia of Type Strains, Phase IV (KMG-IV): sequencing the most valuable type-strain genomes for metagenomic binning, comparative biology and taxonomic classification.</title>
        <authorList>
            <person name="Goeker M."/>
        </authorList>
    </citation>
    <scope>NUCLEOTIDE SEQUENCE [LARGE SCALE GENOMIC DNA]</scope>
    <source>
        <strain evidence="2 3">DSM 104969</strain>
    </source>
</reference>
<dbReference type="RefSeq" id="WP_183305748.1">
    <property type="nucleotide sequence ID" value="NZ_JACIEP010000002.1"/>
</dbReference>
<dbReference type="EMBL" id="JACIEP010000002">
    <property type="protein sequence ID" value="MBB4034804.1"/>
    <property type="molecule type" value="Genomic_DNA"/>
</dbReference>
<feature type="signal peptide" evidence="1">
    <location>
        <begin position="1"/>
        <end position="18"/>
    </location>
</feature>
<keyword evidence="3" id="KW-1185">Reference proteome</keyword>
<name>A0A840CMQ9_9BACT</name>
<proteinExistence type="predicted"/>
<organism evidence="2 3">
    <name type="scientific">Dysgonomonas hofstadii</name>
    <dbReference type="NCBI Taxonomy" id="637886"/>
    <lineage>
        <taxon>Bacteria</taxon>
        <taxon>Pseudomonadati</taxon>
        <taxon>Bacteroidota</taxon>
        <taxon>Bacteroidia</taxon>
        <taxon>Bacteroidales</taxon>
        <taxon>Dysgonomonadaceae</taxon>
        <taxon>Dysgonomonas</taxon>
    </lineage>
</organism>
<dbReference type="Proteomes" id="UP000555103">
    <property type="component" value="Unassembled WGS sequence"/>
</dbReference>
<comment type="caution">
    <text evidence="2">The sequence shown here is derived from an EMBL/GenBank/DDBJ whole genome shotgun (WGS) entry which is preliminary data.</text>
</comment>
<feature type="chain" id="PRO_5032473195" description="Lipoprotein" evidence="1">
    <location>
        <begin position="19"/>
        <end position="341"/>
    </location>
</feature>
<sequence length="341" mass="38457">MKKRYLFWTCCLAMLLLAGCDTDGDSIDQSFTSYSIKVMSPAHFDDLKNVTATIDGENITGTTFKGRFERTGTLRVAYLDYTPIEQNVTLQPGTTLKLLLQPGKVIELYDEKDYITFTGSFILNEGYTAKINEQILVQGLNYIRNEIRQGDLKFYKEGETAPVATISDISLVQDANLNVMQLTDNEFIEIPVDDEPEPTSNKILKARFLYLGDDVLSMDKVRIDLYILNQWSYEFISNPVASITIEKGKLSEYLDLDASFREPDPNAGDAEDSYGYSFLYEIVDPLTENVIVDHSSYSTYLDLSGEMTSDGGMSWTYKKASFIFKSNGNECVLQKGLSTSW</sequence>
<evidence type="ECO:0000313" key="2">
    <source>
        <dbReference type="EMBL" id="MBB4034804.1"/>
    </source>
</evidence>
<evidence type="ECO:0000256" key="1">
    <source>
        <dbReference type="SAM" id="SignalP"/>
    </source>
</evidence>
<evidence type="ECO:0000313" key="3">
    <source>
        <dbReference type="Proteomes" id="UP000555103"/>
    </source>
</evidence>